<reference evidence="1 2" key="1">
    <citation type="submission" date="2020-09" db="EMBL/GenBank/DDBJ databases">
        <title>Echinicola sp. CAU 1574 isolated from sand of Sido Beach.</title>
        <authorList>
            <person name="Kim W."/>
        </authorList>
    </citation>
    <scope>NUCLEOTIDE SEQUENCE [LARGE SCALE GENOMIC DNA]</scope>
    <source>
        <strain evidence="1 2">CAU 1574</strain>
    </source>
</reference>
<dbReference type="EMBL" id="JACYTQ010000004">
    <property type="protein sequence ID" value="MBD8489748.1"/>
    <property type="molecule type" value="Genomic_DNA"/>
</dbReference>
<proteinExistence type="predicted"/>
<dbReference type="InterPro" id="IPR012341">
    <property type="entry name" value="6hp_glycosidase-like_sf"/>
</dbReference>
<sequence length="1219" mass="136389">MSHLFSAPSNVLRIIVVALLCSSGAISPLLAQQFWHDEPREVRYTSDDGDFVIVNGERRYNRALYGYHSDFRTEAGDQPLFSFYLPGMGGHIRFGIQEGEQSKWLHEAEKIETRYRAGMMLYEITDPLLGKGKIQLQVMPLRSQEGAIFKVEGEEWPEDVALVCLYGGVTGKKFRRMGDLGADPPSVFDLTPEKSQGNDIHFNAQNELELFYGKANDQGHRSKMLGTFPPSAQLQTADPSQMDSPLSLLAAEASETVVLAGKMKLAENPLYFAIYRPGFAPLTYEQLEGAYQEADQDRKLLANRIQINTPDSYINTVGGALGIAADAIYDAPSYVHGAVAWRMPLPGWRGAYVADWMGWHDRAKTHFDGYLASQYLEPEGFRNDPDTAKHLARQVEKTGKSIFNKGYISRRPGAPSSPHHYDMNQVFFDQLIRHFDWTGDQEYLKAVWPSIVRHLDWEKLNFDPDGDGLYNAYASIWASDALQYNSGGVAHASAYNYFANKKAAVLASFVGESGDKYEQEAEKILHAMNKELWLETGWFAEYKDFLGAQLVHPQAGVWSVYHTIDSEVPDAFQAWQMTRYVDTQIPHIPLTAIGLPEGKYETLSTTNWMPYTWSVNNVALAEVLHTSLAYWQAGNQEEAFRLWKSAVLESMYLGGSPGNFQQLSFLDAMRSELYRDFADAVGMGARSLIEGLFGVKPSLLQGVLEIKPGFPAEWEHASLSTPDVLIDYKRDGDKDQYMIENRFGRDLQLKLNVQARKENIRQVSVNGKPVAWQLVENQVGWPRVLIKADLAASALVEIDWHGQALLTFPFPEKVVTGQAVEVDAPDVQVLKLNDPEKVFAMSAAVQGQTDFPEKVGECPGEKSFFVQLAQGEMSWWQAVAVNVLPAFDIFSVGGSSEERLEFSLVNNTQETENLLININGKEWKTNMSIGGGEKLKLGLSDLDLVRMGSNRVSVYKNKQLVAQKNVINWNIPAHVRSMEAVDISGSLNDKVTRIFRNEYVSPRSPYPTLQIPIQGMGDWASYGAYMDIDDGGLRALAGKKNHFTVPQGVPFQTSGDSSKNNILFVSQWDNYPNSAKVPLAGKAQHAYFLMAGSTNHMQSRMENGQVLVHYKDGSQDVLSLKNPETWWPIEQDYYIDGHAFDIDVPRPIRIHLKTGKISQKAHDNYVGIDHFTNYAIEGGAATVLDLPLDPNKELDFLEVKASTIEVIIGLMAVTLERGE</sequence>
<comment type="caution">
    <text evidence="1">The sequence shown here is derived from an EMBL/GenBank/DDBJ whole genome shotgun (WGS) entry which is preliminary data.</text>
</comment>
<dbReference type="SUPFAM" id="SSF48208">
    <property type="entry name" value="Six-hairpin glycosidases"/>
    <property type="match status" value="1"/>
</dbReference>
<keyword evidence="2" id="KW-1185">Reference proteome</keyword>
<dbReference type="Pfam" id="PF14614">
    <property type="entry name" value="DUF4450"/>
    <property type="match status" value="1"/>
</dbReference>
<dbReference type="InterPro" id="IPR028028">
    <property type="entry name" value="DUF4450"/>
</dbReference>
<protein>
    <submittedName>
        <fullName evidence="1">DUF4450 domain-containing protein</fullName>
    </submittedName>
</protein>
<evidence type="ECO:0000313" key="2">
    <source>
        <dbReference type="Proteomes" id="UP000647133"/>
    </source>
</evidence>
<dbReference type="Proteomes" id="UP000647133">
    <property type="component" value="Unassembled WGS sequence"/>
</dbReference>
<dbReference type="InterPro" id="IPR008928">
    <property type="entry name" value="6-hairpin_glycosidase_sf"/>
</dbReference>
<dbReference type="RefSeq" id="WP_192010633.1">
    <property type="nucleotide sequence ID" value="NZ_JACYTQ010000004.1"/>
</dbReference>
<dbReference type="Gene3D" id="1.50.10.10">
    <property type="match status" value="1"/>
</dbReference>
<name>A0ABR9ALS0_9BACT</name>
<evidence type="ECO:0000313" key="1">
    <source>
        <dbReference type="EMBL" id="MBD8489748.1"/>
    </source>
</evidence>
<organism evidence="1 2">
    <name type="scientific">Echinicola arenosa</name>
    <dbReference type="NCBI Taxonomy" id="2774144"/>
    <lineage>
        <taxon>Bacteria</taxon>
        <taxon>Pseudomonadati</taxon>
        <taxon>Bacteroidota</taxon>
        <taxon>Cytophagia</taxon>
        <taxon>Cytophagales</taxon>
        <taxon>Cyclobacteriaceae</taxon>
        <taxon>Echinicola</taxon>
    </lineage>
</organism>
<gene>
    <name evidence="1" type="ORF">IFO69_13405</name>
</gene>
<accession>A0ABR9ALS0</accession>